<evidence type="ECO:0000256" key="1">
    <source>
        <dbReference type="ARBA" id="ARBA00009686"/>
    </source>
</evidence>
<dbReference type="PANTHER" id="PTHR45809">
    <property type="entry name" value="VIRAL IAP-ASSOCIATED FACTOR HOMOLOG"/>
    <property type="match status" value="1"/>
</dbReference>
<dbReference type="SUPFAM" id="SSF52833">
    <property type="entry name" value="Thioredoxin-like"/>
    <property type="match status" value="1"/>
</dbReference>
<accession>A0AAV8YCQ1</accession>
<proteinExistence type="inferred from homology"/>
<dbReference type="EMBL" id="JAPWTK010000126">
    <property type="protein sequence ID" value="KAJ8948958.1"/>
    <property type="molecule type" value="Genomic_DNA"/>
</dbReference>
<organism evidence="2 3">
    <name type="scientific">Aromia moschata</name>
    <dbReference type="NCBI Taxonomy" id="1265417"/>
    <lineage>
        <taxon>Eukaryota</taxon>
        <taxon>Metazoa</taxon>
        <taxon>Ecdysozoa</taxon>
        <taxon>Arthropoda</taxon>
        <taxon>Hexapoda</taxon>
        <taxon>Insecta</taxon>
        <taxon>Pterygota</taxon>
        <taxon>Neoptera</taxon>
        <taxon>Endopterygota</taxon>
        <taxon>Coleoptera</taxon>
        <taxon>Polyphaga</taxon>
        <taxon>Cucujiformia</taxon>
        <taxon>Chrysomeloidea</taxon>
        <taxon>Cerambycidae</taxon>
        <taxon>Cerambycinae</taxon>
        <taxon>Callichromatini</taxon>
        <taxon>Aromia</taxon>
    </lineage>
</organism>
<evidence type="ECO:0000313" key="2">
    <source>
        <dbReference type="EMBL" id="KAJ8948958.1"/>
    </source>
</evidence>
<dbReference type="PANTHER" id="PTHR45809:SF3">
    <property type="entry name" value="VIRAL IAP-ASSOCIATED FACTOR HOMOLOG"/>
    <property type="match status" value="1"/>
</dbReference>
<dbReference type="GO" id="GO:0006457">
    <property type="term" value="P:protein folding"/>
    <property type="evidence" value="ECO:0007669"/>
    <property type="project" value="TreeGrafter"/>
</dbReference>
<keyword evidence="3" id="KW-1185">Reference proteome</keyword>
<dbReference type="Gene3D" id="3.40.30.10">
    <property type="entry name" value="Glutaredoxin"/>
    <property type="match status" value="2"/>
</dbReference>
<protein>
    <submittedName>
        <fullName evidence="2">Uncharacterized protein</fullName>
    </submittedName>
</protein>
<dbReference type="InterPro" id="IPR036249">
    <property type="entry name" value="Thioredoxin-like_sf"/>
</dbReference>
<name>A0AAV8YCQ1_9CUCU</name>
<dbReference type="Proteomes" id="UP001162162">
    <property type="component" value="Unassembled WGS sequence"/>
</dbReference>
<gene>
    <name evidence="2" type="ORF">NQ318_022980</name>
</gene>
<comment type="caution">
    <text evidence="2">The sequence shown here is derived from an EMBL/GenBank/DDBJ whole genome shotgun (WGS) entry which is preliminary data.</text>
</comment>
<evidence type="ECO:0000313" key="3">
    <source>
        <dbReference type="Proteomes" id="UP001162162"/>
    </source>
</evidence>
<sequence length="240" mass="27104">MREYCLCGIFRSTDASSESSGEIDPAVWRAWLSLAGRSRAELWRGFGWLGEMEGTFSNRGTPAAVAYGLWLSFGHIGADMVLSRKYSTFFKIVLGGKTLSELDLDELDELEDSEDEAVLEEYRRKRIAEIKALTERQKFGTVGEISAQDYVNEVNKAGEGIWVVLHLYKQGNLPTIFVYFEGELKKQIAGPLEFRGPNLTQDELEYILGKTGAIETDIKEDPRPKIKDKLFSDLAETNDW</sequence>
<dbReference type="InterPro" id="IPR051498">
    <property type="entry name" value="Phosducin-like_chap/apop_reg"/>
</dbReference>
<reference evidence="2" key="1">
    <citation type="journal article" date="2023" name="Insect Mol. Biol.">
        <title>Genome sequencing provides insights into the evolution of gene families encoding plant cell wall-degrading enzymes in longhorned beetles.</title>
        <authorList>
            <person name="Shin N.R."/>
            <person name="Okamura Y."/>
            <person name="Kirsch R."/>
            <person name="Pauchet Y."/>
        </authorList>
    </citation>
    <scope>NUCLEOTIDE SEQUENCE</scope>
    <source>
        <strain evidence="2">AMC_N1</strain>
    </source>
</reference>
<dbReference type="AlphaFoldDB" id="A0AAV8YCQ1"/>
<comment type="similarity">
    <text evidence="1">Belongs to the phosducin family.</text>
</comment>
<dbReference type="GO" id="GO:0005737">
    <property type="term" value="C:cytoplasm"/>
    <property type="evidence" value="ECO:0007669"/>
    <property type="project" value="TreeGrafter"/>
</dbReference>